<organism evidence="3 4">
    <name type="scientific">Polyplosphaeria fusca</name>
    <dbReference type="NCBI Taxonomy" id="682080"/>
    <lineage>
        <taxon>Eukaryota</taxon>
        <taxon>Fungi</taxon>
        <taxon>Dikarya</taxon>
        <taxon>Ascomycota</taxon>
        <taxon>Pezizomycotina</taxon>
        <taxon>Dothideomycetes</taxon>
        <taxon>Pleosporomycetidae</taxon>
        <taxon>Pleosporales</taxon>
        <taxon>Tetraplosphaeriaceae</taxon>
        <taxon>Polyplosphaeria</taxon>
    </lineage>
</organism>
<dbReference type="EMBL" id="ML996343">
    <property type="protein sequence ID" value="KAF2727263.1"/>
    <property type="molecule type" value="Genomic_DNA"/>
</dbReference>
<keyword evidence="2" id="KW-0472">Membrane</keyword>
<comment type="caution">
    <text evidence="3">The sequence shown here is derived from an EMBL/GenBank/DDBJ whole genome shotgun (WGS) entry which is preliminary data.</text>
</comment>
<gene>
    <name evidence="3" type="ORF">EJ04DRAFT_570532</name>
</gene>
<dbReference type="AlphaFoldDB" id="A0A9P4QH96"/>
<dbReference type="Proteomes" id="UP000799444">
    <property type="component" value="Unassembled WGS sequence"/>
</dbReference>
<keyword evidence="2" id="KW-0812">Transmembrane</keyword>
<evidence type="ECO:0000313" key="4">
    <source>
        <dbReference type="Proteomes" id="UP000799444"/>
    </source>
</evidence>
<feature type="region of interest" description="Disordered" evidence="1">
    <location>
        <begin position="35"/>
        <end position="54"/>
    </location>
</feature>
<proteinExistence type="predicted"/>
<reference evidence="3" key="1">
    <citation type="journal article" date="2020" name="Stud. Mycol.">
        <title>101 Dothideomycetes genomes: a test case for predicting lifestyles and emergence of pathogens.</title>
        <authorList>
            <person name="Haridas S."/>
            <person name="Albert R."/>
            <person name="Binder M."/>
            <person name="Bloem J."/>
            <person name="Labutti K."/>
            <person name="Salamov A."/>
            <person name="Andreopoulos B."/>
            <person name="Baker S."/>
            <person name="Barry K."/>
            <person name="Bills G."/>
            <person name="Bluhm B."/>
            <person name="Cannon C."/>
            <person name="Castanera R."/>
            <person name="Culley D."/>
            <person name="Daum C."/>
            <person name="Ezra D."/>
            <person name="Gonzalez J."/>
            <person name="Henrissat B."/>
            <person name="Kuo A."/>
            <person name="Liang C."/>
            <person name="Lipzen A."/>
            <person name="Lutzoni F."/>
            <person name="Magnuson J."/>
            <person name="Mondo S."/>
            <person name="Nolan M."/>
            <person name="Ohm R."/>
            <person name="Pangilinan J."/>
            <person name="Park H.-J."/>
            <person name="Ramirez L."/>
            <person name="Alfaro M."/>
            <person name="Sun H."/>
            <person name="Tritt A."/>
            <person name="Yoshinaga Y."/>
            <person name="Zwiers L.-H."/>
            <person name="Turgeon B."/>
            <person name="Goodwin S."/>
            <person name="Spatafora J."/>
            <person name="Crous P."/>
            <person name="Grigoriev I."/>
        </authorList>
    </citation>
    <scope>NUCLEOTIDE SEQUENCE</scope>
    <source>
        <strain evidence="3">CBS 125425</strain>
    </source>
</reference>
<protein>
    <submittedName>
        <fullName evidence="3">Uncharacterized protein</fullName>
    </submittedName>
</protein>
<name>A0A9P4QH96_9PLEO</name>
<evidence type="ECO:0000256" key="2">
    <source>
        <dbReference type="SAM" id="Phobius"/>
    </source>
</evidence>
<evidence type="ECO:0000313" key="3">
    <source>
        <dbReference type="EMBL" id="KAF2727263.1"/>
    </source>
</evidence>
<keyword evidence="2" id="KW-1133">Transmembrane helix</keyword>
<accession>A0A9P4QH96</accession>
<evidence type="ECO:0000256" key="1">
    <source>
        <dbReference type="SAM" id="MobiDB-lite"/>
    </source>
</evidence>
<feature type="transmembrane region" description="Helical" evidence="2">
    <location>
        <begin position="12"/>
        <end position="30"/>
    </location>
</feature>
<keyword evidence="4" id="KW-1185">Reference proteome</keyword>
<sequence length="101" mass="11770">MLIRAPRVTTRRGTLVFLILTTGVLIWSYYRIHQEKGSARGSGTPSESWVDMEPKKKARRRSVWHNRKNNIKKEVYGVNREKKLAILTRLYVMLGDDIKKG</sequence>